<keyword evidence="3" id="KW-1185">Reference proteome</keyword>
<comment type="caution">
    <text evidence="2">The sequence shown here is derived from an EMBL/GenBank/DDBJ whole genome shotgun (WGS) entry which is preliminary data.</text>
</comment>
<keyword evidence="1" id="KW-0732">Signal</keyword>
<dbReference type="EMBL" id="BMHY01000012">
    <property type="protein sequence ID" value="GGG83588.1"/>
    <property type="molecule type" value="Genomic_DNA"/>
</dbReference>
<dbReference type="RefSeq" id="WP_188892026.1">
    <property type="nucleotide sequence ID" value="NZ_BMHY01000012.1"/>
</dbReference>
<evidence type="ECO:0000313" key="3">
    <source>
        <dbReference type="Proteomes" id="UP000600247"/>
    </source>
</evidence>
<accession>A0A917HMC9</accession>
<protein>
    <submittedName>
        <fullName evidence="2">Uncharacterized protein</fullName>
    </submittedName>
</protein>
<dbReference type="Proteomes" id="UP000600247">
    <property type="component" value="Unassembled WGS sequence"/>
</dbReference>
<gene>
    <name evidence="2" type="ORF">GCM10010918_46600</name>
</gene>
<evidence type="ECO:0000313" key="2">
    <source>
        <dbReference type="EMBL" id="GGG83588.1"/>
    </source>
</evidence>
<name>A0A917HMC9_9BACL</name>
<sequence length="116" mass="12441">MKKIVLILLIACFSFSTHAFAAYTATSHELTVYQPAQYKLNAAVWSGTNDTVVLSLYSKSPNGQLSKVFSTTVNITPTSSPIDISLGYLSSGTYILKGDFQGSNGGVEPASLHQVY</sequence>
<feature type="chain" id="PRO_5037687909" evidence="1">
    <location>
        <begin position="22"/>
        <end position="116"/>
    </location>
</feature>
<dbReference type="AlphaFoldDB" id="A0A917HMC9"/>
<feature type="signal peptide" evidence="1">
    <location>
        <begin position="1"/>
        <end position="21"/>
    </location>
</feature>
<proteinExistence type="predicted"/>
<organism evidence="2 3">
    <name type="scientific">Paenibacillus radicis</name>
    <name type="common">ex Gao et al. 2016</name>
    <dbReference type="NCBI Taxonomy" id="1737354"/>
    <lineage>
        <taxon>Bacteria</taxon>
        <taxon>Bacillati</taxon>
        <taxon>Bacillota</taxon>
        <taxon>Bacilli</taxon>
        <taxon>Bacillales</taxon>
        <taxon>Paenibacillaceae</taxon>
        <taxon>Paenibacillus</taxon>
    </lineage>
</organism>
<evidence type="ECO:0000256" key="1">
    <source>
        <dbReference type="SAM" id="SignalP"/>
    </source>
</evidence>
<reference evidence="2 3" key="1">
    <citation type="journal article" date="2014" name="Int. J. Syst. Evol. Microbiol.">
        <title>Complete genome sequence of Corynebacterium casei LMG S-19264T (=DSM 44701T), isolated from a smear-ripened cheese.</title>
        <authorList>
            <consortium name="US DOE Joint Genome Institute (JGI-PGF)"/>
            <person name="Walter F."/>
            <person name="Albersmeier A."/>
            <person name="Kalinowski J."/>
            <person name="Ruckert C."/>
        </authorList>
    </citation>
    <scope>NUCLEOTIDE SEQUENCE [LARGE SCALE GENOMIC DNA]</scope>
    <source>
        <strain evidence="2 3">CGMCC 1.15286</strain>
    </source>
</reference>